<comment type="caution">
    <text evidence="1">The sequence shown here is derived from an EMBL/GenBank/DDBJ whole genome shotgun (WGS) entry which is preliminary data.</text>
</comment>
<dbReference type="Proteomes" id="UP000031364">
    <property type="component" value="Unassembled WGS sequence"/>
</dbReference>
<gene>
    <name evidence="1" type="ORF">FG87_02640</name>
</gene>
<organism evidence="1 2">
    <name type="scientific">Nocardia vulneris</name>
    <dbReference type="NCBI Taxonomy" id="1141657"/>
    <lineage>
        <taxon>Bacteria</taxon>
        <taxon>Bacillati</taxon>
        <taxon>Actinomycetota</taxon>
        <taxon>Actinomycetes</taxon>
        <taxon>Mycobacteriales</taxon>
        <taxon>Nocardiaceae</taxon>
        <taxon>Nocardia</taxon>
    </lineage>
</organism>
<dbReference type="EMBL" id="JNFP01000002">
    <property type="protein sequence ID" value="KIA66496.1"/>
    <property type="molecule type" value="Genomic_DNA"/>
</dbReference>
<sequence>MSAAERLVDQASTNGVVDKGAVQDALRGVGLPQGVTSDDLLDQLMSHRWKTKDSTVGNLFAWIGSDAGSSDAATSTRAGESATMLARYVADHSSKLLNVDGPRTSAVGEVNPELVQSLAVAFTPYLRDLAGASPEFVTSRGFTAPDPLGNLQRPKAQNIFAVIDSGATSALDLNRQAVETIAKLQSDWTRSWLADPQNPELQLAYYAGTLKGLVTRGLDTEAADRADDQSKDPKEVAPRVSVSNDLDPAHTVYEIARTLQDADGPLAHDPRYDNLFQPDGRLEDYRTLVDSKSTSTLYSDLLNIVNTYRGGAMKNAVQDLEAYMRQAAEAVLR</sequence>
<evidence type="ECO:0000313" key="1">
    <source>
        <dbReference type="EMBL" id="KIA66496.1"/>
    </source>
</evidence>
<evidence type="ECO:0000313" key="2">
    <source>
        <dbReference type="Proteomes" id="UP000031364"/>
    </source>
</evidence>
<keyword evidence="2" id="KW-1185">Reference proteome</keyword>
<name>A0ABR4ZMH0_9NOCA</name>
<proteinExistence type="predicted"/>
<accession>A0ABR4ZMH0</accession>
<reference evidence="1 2" key="1">
    <citation type="journal article" date="2014" name="Int. J. Syst. Evol. Microbiol.">
        <title>Nocardia vulneris sp. nov., isolated from wounds of human patients in North America.</title>
        <authorList>
            <person name="Lasker B.A."/>
            <person name="Bell M."/>
            <person name="Klenk H.P."/>
            <person name="Sproer C."/>
            <person name="Schumann C."/>
            <person name="Schumann P."/>
            <person name="Brown J.M."/>
        </authorList>
    </citation>
    <scope>NUCLEOTIDE SEQUENCE [LARGE SCALE GENOMIC DNA]</scope>
    <source>
        <strain evidence="1 2">W9851</strain>
    </source>
</reference>
<protein>
    <submittedName>
        <fullName evidence="1">Uncharacterized protein</fullName>
    </submittedName>
</protein>